<sequence>MVVFVMLNPSTANAEEDDTTTKRCIKFAQKWGCGSLEIVNLFAYRATKYEELKYLPKADAIGPENEKYLTRALDSASLIVIAWGENCTIHQRHKDIPNLFAGYDLYCLGQTKQGFPRHPLYISYDEELKSII</sequence>
<proteinExistence type="predicted"/>
<dbReference type="InterPro" id="IPR012441">
    <property type="entry name" value="DUF1643"/>
</dbReference>
<evidence type="ECO:0000313" key="1">
    <source>
        <dbReference type="EMBL" id="MDE5416277.1"/>
    </source>
</evidence>
<evidence type="ECO:0000313" key="2">
    <source>
        <dbReference type="Proteomes" id="UP001148125"/>
    </source>
</evidence>
<dbReference type="EMBL" id="JAOTPO010000030">
    <property type="protein sequence ID" value="MDE5416277.1"/>
    <property type="molecule type" value="Genomic_DNA"/>
</dbReference>
<keyword evidence="2" id="KW-1185">Reference proteome</keyword>
<protein>
    <submittedName>
        <fullName evidence="1">DUF1643 domain-containing protein</fullName>
    </submittedName>
</protein>
<organism evidence="1 2">
    <name type="scientific">Alkalihalobacterium chitinilyticum</name>
    <dbReference type="NCBI Taxonomy" id="2980103"/>
    <lineage>
        <taxon>Bacteria</taxon>
        <taxon>Bacillati</taxon>
        <taxon>Bacillota</taxon>
        <taxon>Bacilli</taxon>
        <taxon>Bacillales</taxon>
        <taxon>Bacillaceae</taxon>
        <taxon>Alkalihalobacterium</taxon>
    </lineage>
</organism>
<reference evidence="1" key="1">
    <citation type="submission" date="2024-05" db="EMBL/GenBank/DDBJ databases">
        <title>Alkalihalobacillus sp. strain MEB203 novel alkaliphilic bacterium from Lonar Lake, India.</title>
        <authorList>
            <person name="Joshi A."/>
            <person name="Thite S."/>
            <person name="Mengade P."/>
        </authorList>
    </citation>
    <scope>NUCLEOTIDE SEQUENCE</scope>
    <source>
        <strain evidence="1">MEB 203</strain>
    </source>
</reference>
<dbReference type="Proteomes" id="UP001148125">
    <property type="component" value="Unassembled WGS sequence"/>
</dbReference>
<gene>
    <name evidence="1" type="ORF">N7Z68_23530</name>
</gene>
<name>A0ABT5VNF0_9BACI</name>
<dbReference type="Pfam" id="PF07799">
    <property type="entry name" value="DUF1643"/>
    <property type="match status" value="1"/>
</dbReference>
<comment type="caution">
    <text evidence="1">The sequence shown here is derived from an EMBL/GenBank/DDBJ whole genome shotgun (WGS) entry which is preliminary data.</text>
</comment>
<accession>A0ABT5VNF0</accession>